<dbReference type="FunFam" id="3.40.50.150:FF:000055">
    <property type="entry name" value="5-methylcytosine rRNA methyltransferase NSUN4"/>
    <property type="match status" value="1"/>
</dbReference>
<feature type="domain" description="SAM-dependent MTase RsmB/NOP-type" evidence="15">
    <location>
        <begin position="100"/>
        <end position="402"/>
    </location>
</feature>
<dbReference type="Gene3D" id="3.40.50.150">
    <property type="entry name" value="Vaccinia Virus protein VP39"/>
    <property type="match status" value="1"/>
</dbReference>
<dbReference type="CDD" id="cd02440">
    <property type="entry name" value="AdoMet_MTases"/>
    <property type="match status" value="1"/>
</dbReference>
<dbReference type="PROSITE" id="PS51686">
    <property type="entry name" value="SAM_MT_RSMB_NOP"/>
    <property type="match status" value="1"/>
</dbReference>
<dbReference type="CTD" id="387338"/>
<feature type="binding site" evidence="14">
    <location>
        <begin position="201"/>
        <end position="207"/>
    </location>
    <ligand>
        <name>S-adenosyl-L-methionine</name>
        <dbReference type="ChEBI" id="CHEBI:59789"/>
    </ligand>
</feature>
<evidence type="ECO:0000256" key="13">
    <source>
        <dbReference type="ARBA" id="ARBA00050049"/>
    </source>
</evidence>
<keyword evidence="17" id="KW-1185">Reference proteome</keyword>
<evidence type="ECO:0000256" key="10">
    <source>
        <dbReference type="ARBA" id="ARBA00049302"/>
    </source>
</evidence>
<reference evidence="16" key="1">
    <citation type="submission" date="2025-08" db="UniProtKB">
        <authorList>
            <consortium name="Ensembl"/>
        </authorList>
    </citation>
    <scope>IDENTIFICATION</scope>
</reference>
<evidence type="ECO:0000256" key="11">
    <source>
        <dbReference type="ARBA" id="ARBA00049906"/>
    </source>
</evidence>
<protein>
    <recommendedName>
        <fullName evidence="12">5-cytosine rRNA methyltransferase NSUN4</fullName>
    </recommendedName>
    <alternativeName>
        <fullName evidence="13">5-cytosine tRNA methyltransferase NSUN4</fullName>
    </alternativeName>
    <alternativeName>
        <fullName evidence="9">NOL1/NOP2/Sun domain family member 4</fullName>
    </alternativeName>
</protein>
<evidence type="ECO:0000256" key="3">
    <source>
        <dbReference type="ARBA" id="ARBA00022603"/>
    </source>
</evidence>
<evidence type="ECO:0000256" key="12">
    <source>
        <dbReference type="ARBA" id="ARBA00050027"/>
    </source>
</evidence>
<keyword evidence="6 14" id="KW-0694">RNA-binding</keyword>
<keyword evidence="5 14" id="KW-0949">S-adenosyl-L-methionine</keyword>
<feature type="binding site" evidence="14">
    <location>
        <position position="257"/>
    </location>
    <ligand>
        <name>S-adenosyl-L-methionine</name>
        <dbReference type="ChEBI" id="CHEBI:59789"/>
    </ligand>
</feature>
<comment type="catalytic activity">
    <reaction evidence="10">
        <text>a cytidine in rRNA + S-adenosyl-L-methionine = a 5-methylcytidine in rRNA + S-adenosyl-L-homocysteine + H(+)</text>
        <dbReference type="Rhea" id="RHEA:61484"/>
        <dbReference type="Rhea" id="RHEA-COMP:15836"/>
        <dbReference type="Rhea" id="RHEA-COMP:15837"/>
        <dbReference type="ChEBI" id="CHEBI:15378"/>
        <dbReference type="ChEBI" id="CHEBI:57856"/>
        <dbReference type="ChEBI" id="CHEBI:59789"/>
        <dbReference type="ChEBI" id="CHEBI:74483"/>
        <dbReference type="ChEBI" id="CHEBI:82748"/>
    </reaction>
</comment>
<dbReference type="Proteomes" id="UP000694546">
    <property type="component" value="Chromosome 8"/>
</dbReference>
<evidence type="ECO:0000256" key="9">
    <source>
        <dbReference type="ARBA" id="ARBA00042050"/>
    </source>
</evidence>
<dbReference type="PANTHER" id="PTHR22808">
    <property type="entry name" value="NCL1 YEAST -RELATED NOL1/NOP2/FMU SUN DOMAIN-CONTAINING"/>
    <property type="match status" value="1"/>
</dbReference>
<dbReference type="SMR" id="A0A8C4ZSP5"/>
<dbReference type="GO" id="GO:0008173">
    <property type="term" value="F:RNA methyltransferase activity"/>
    <property type="evidence" value="ECO:0007669"/>
    <property type="project" value="InterPro"/>
</dbReference>
<dbReference type="OMA" id="MVNNFGD"/>
<reference evidence="16" key="2">
    <citation type="submission" date="2025-09" db="UniProtKB">
        <authorList>
            <consortium name="Ensembl"/>
        </authorList>
    </citation>
    <scope>IDENTIFICATION</scope>
</reference>
<dbReference type="GeneTree" id="ENSGT00940000153665"/>
<comment type="catalytic activity">
    <reaction evidence="11">
        <text>a cytidine in mRNA + S-adenosyl-L-methionine = a 5-methylcytidine in mRNA + S-adenosyl-L-homocysteine + H(+)</text>
        <dbReference type="Rhea" id="RHEA:61464"/>
        <dbReference type="Rhea" id="RHEA-COMP:15145"/>
        <dbReference type="Rhea" id="RHEA-COMP:15826"/>
        <dbReference type="ChEBI" id="CHEBI:15378"/>
        <dbReference type="ChEBI" id="CHEBI:57856"/>
        <dbReference type="ChEBI" id="CHEBI:59789"/>
        <dbReference type="ChEBI" id="CHEBI:74483"/>
        <dbReference type="ChEBI" id="CHEBI:82748"/>
    </reaction>
</comment>
<feature type="binding site" evidence="14">
    <location>
        <position position="275"/>
    </location>
    <ligand>
        <name>S-adenosyl-L-methionine</name>
        <dbReference type="ChEBI" id="CHEBI:59789"/>
    </ligand>
</feature>
<dbReference type="Gene3D" id="6.20.240.40">
    <property type="match status" value="1"/>
</dbReference>
<dbReference type="GO" id="GO:0005762">
    <property type="term" value="C:mitochondrial large ribosomal subunit"/>
    <property type="evidence" value="ECO:0007669"/>
    <property type="project" value="TreeGrafter"/>
</dbReference>
<evidence type="ECO:0000256" key="7">
    <source>
        <dbReference type="ARBA" id="ARBA00022946"/>
    </source>
</evidence>
<dbReference type="SUPFAM" id="SSF53335">
    <property type="entry name" value="S-adenosyl-L-methionine-dependent methyltransferases"/>
    <property type="match status" value="1"/>
</dbReference>
<evidence type="ECO:0000256" key="6">
    <source>
        <dbReference type="ARBA" id="ARBA00022884"/>
    </source>
</evidence>
<feature type="active site" description="Nucleophile" evidence="14">
    <location>
        <position position="330"/>
    </location>
</feature>
<evidence type="ECO:0000256" key="2">
    <source>
        <dbReference type="ARBA" id="ARBA00022552"/>
    </source>
</evidence>
<dbReference type="InterPro" id="IPR001678">
    <property type="entry name" value="MeTrfase_RsmB-F_NOP2_dom"/>
</dbReference>
<keyword evidence="3 14" id="KW-0489">Methyltransferase</keyword>
<evidence type="ECO:0000256" key="8">
    <source>
        <dbReference type="ARBA" id="ARBA00023128"/>
    </source>
</evidence>
<dbReference type="PRINTS" id="PR02008">
    <property type="entry name" value="RCMTFAMILY"/>
</dbReference>
<name>A0A8C4ZSP5_GADMO</name>
<dbReference type="GO" id="GO:0031167">
    <property type="term" value="P:rRNA methylation"/>
    <property type="evidence" value="ECO:0007669"/>
    <property type="project" value="TreeGrafter"/>
</dbReference>
<comment type="subcellular location">
    <subcellularLocation>
        <location evidence="1">Mitochondrion</location>
    </subcellularLocation>
</comment>
<dbReference type="InterPro" id="IPR029063">
    <property type="entry name" value="SAM-dependent_MTases_sf"/>
</dbReference>
<comment type="similarity">
    <text evidence="14">Belongs to the class I-like SAM-binding methyltransferase superfamily. RsmB/NOP family.</text>
</comment>
<dbReference type="KEGG" id="gmh:115548896"/>
<proteinExistence type="inferred from homology"/>
<feature type="binding site" evidence="14">
    <location>
        <position position="224"/>
    </location>
    <ligand>
        <name>S-adenosyl-L-methionine</name>
        <dbReference type="ChEBI" id="CHEBI:59789"/>
    </ligand>
</feature>
<evidence type="ECO:0000256" key="1">
    <source>
        <dbReference type="ARBA" id="ARBA00004173"/>
    </source>
</evidence>
<dbReference type="Ensembl" id="ENSGMOT00000018797.2">
    <property type="protein sequence ID" value="ENSGMOP00000018347.2"/>
    <property type="gene ID" value="ENSGMOG00000017072.2"/>
</dbReference>
<gene>
    <name evidence="16" type="primary">nsun4</name>
</gene>
<dbReference type="Pfam" id="PF01189">
    <property type="entry name" value="Methyltr_RsmB-F"/>
    <property type="match status" value="1"/>
</dbReference>
<dbReference type="InterPro" id="IPR049560">
    <property type="entry name" value="MeTrfase_RsmB-F_NOP2_cat"/>
</dbReference>
<sequence length="403" mass="45082">MSAPAFINTAFLLRKIRDLRSLTPRRTRVKTKWATSLPRYPATNMALQYFDATYSLQLGRLWPSVRCSLLSERKYGALLNNFSDHQAVASDLQEQGCWDFVSPAQLEAPLSPIRPEIEGGPEDVAERSELKGSHGSNQDNSPLSLSSNIRCFVFPRADITRFKSARPDQTRLLGYYLMDAASVLPCLALDVQEGHSVLDLCAAPGGKTLALLQTEAIRFLSVNDSSVARTSRLKNVLHSFVPKHLLSTDRLRVTSFDGTQWSEFERNTYDRVLVDVPCTTDRHSATEEDNNIFSKIRTGERKRLPQLQTDLLLAGIKAACPGGEVVYSTCTLSQLQNQYVVQQALHLARQEGIHLQVVSLQPLVRRLGGTFHFAPDLLLGEMVVPHLTANFGPLYMCRLRRLC</sequence>
<dbReference type="GeneID" id="115548896"/>
<dbReference type="RefSeq" id="XP_030219663.1">
    <property type="nucleotide sequence ID" value="XM_030363803.1"/>
</dbReference>
<dbReference type="OrthoDB" id="8020218at2759"/>
<dbReference type="InterPro" id="IPR023267">
    <property type="entry name" value="RCMT"/>
</dbReference>
<dbReference type="PANTHER" id="PTHR22808:SF3">
    <property type="entry name" value="5-METHYLCYTOSINE RRNA METHYLTRANSFERASE NSUN4"/>
    <property type="match status" value="1"/>
</dbReference>
<evidence type="ECO:0000256" key="4">
    <source>
        <dbReference type="ARBA" id="ARBA00022679"/>
    </source>
</evidence>
<organism evidence="16 17">
    <name type="scientific">Gadus morhua</name>
    <name type="common">Atlantic cod</name>
    <dbReference type="NCBI Taxonomy" id="8049"/>
    <lineage>
        <taxon>Eukaryota</taxon>
        <taxon>Metazoa</taxon>
        <taxon>Chordata</taxon>
        <taxon>Craniata</taxon>
        <taxon>Vertebrata</taxon>
        <taxon>Euteleostomi</taxon>
        <taxon>Actinopterygii</taxon>
        <taxon>Neopterygii</taxon>
        <taxon>Teleostei</taxon>
        <taxon>Neoteleostei</taxon>
        <taxon>Acanthomorphata</taxon>
        <taxon>Zeiogadaria</taxon>
        <taxon>Gadariae</taxon>
        <taxon>Gadiformes</taxon>
        <taxon>Gadoidei</taxon>
        <taxon>Gadidae</taxon>
        <taxon>Gadus</taxon>
    </lineage>
</organism>
<dbReference type="AlphaFoldDB" id="A0A8C4ZSP5"/>
<evidence type="ECO:0000256" key="5">
    <source>
        <dbReference type="ARBA" id="ARBA00022691"/>
    </source>
</evidence>
<keyword evidence="2" id="KW-0698">rRNA processing</keyword>
<evidence type="ECO:0000256" key="14">
    <source>
        <dbReference type="PROSITE-ProRule" id="PRU01023"/>
    </source>
</evidence>
<keyword evidence="4 14" id="KW-0808">Transferase</keyword>
<keyword evidence="8" id="KW-0496">Mitochondrion</keyword>
<evidence type="ECO:0000259" key="15">
    <source>
        <dbReference type="PROSITE" id="PS51686"/>
    </source>
</evidence>
<accession>A0A8C4ZSP5</accession>
<keyword evidence="7" id="KW-0809">Transit peptide</keyword>
<evidence type="ECO:0000313" key="16">
    <source>
        <dbReference type="Ensembl" id="ENSGMOP00000018347.2"/>
    </source>
</evidence>
<dbReference type="GO" id="GO:0003723">
    <property type="term" value="F:RNA binding"/>
    <property type="evidence" value="ECO:0007669"/>
    <property type="project" value="UniProtKB-UniRule"/>
</dbReference>
<evidence type="ECO:0000313" key="17">
    <source>
        <dbReference type="Proteomes" id="UP000694546"/>
    </source>
</evidence>